<evidence type="ECO:0000313" key="2">
    <source>
        <dbReference type="Proteomes" id="UP001060085"/>
    </source>
</evidence>
<keyword evidence="2" id="KW-1185">Reference proteome</keyword>
<dbReference type="EMBL" id="CM044707">
    <property type="protein sequence ID" value="KAI5655861.1"/>
    <property type="molecule type" value="Genomic_DNA"/>
</dbReference>
<protein>
    <submittedName>
        <fullName evidence="1">Uncharacterized protein</fullName>
    </submittedName>
</protein>
<organism evidence="1 2">
    <name type="scientific">Catharanthus roseus</name>
    <name type="common">Madagascar periwinkle</name>
    <name type="synonym">Vinca rosea</name>
    <dbReference type="NCBI Taxonomy" id="4058"/>
    <lineage>
        <taxon>Eukaryota</taxon>
        <taxon>Viridiplantae</taxon>
        <taxon>Streptophyta</taxon>
        <taxon>Embryophyta</taxon>
        <taxon>Tracheophyta</taxon>
        <taxon>Spermatophyta</taxon>
        <taxon>Magnoliopsida</taxon>
        <taxon>eudicotyledons</taxon>
        <taxon>Gunneridae</taxon>
        <taxon>Pentapetalae</taxon>
        <taxon>asterids</taxon>
        <taxon>lamiids</taxon>
        <taxon>Gentianales</taxon>
        <taxon>Apocynaceae</taxon>
        <taxon>Rauvolfioideae</taxon>
        <taxon>Vinceae</taxon>
        <taxon>Catharanthinae</taxon>
        <taxon>Catharanthus</taxon>
    </lineage>
</organism>
<sequence length="337" mass="37504">MLKFMQMLFLFALILAYYCVRSSGNDSPPLVLGYYQETCPAVEEIVQRIVEIAVLKDPRMAASLLRLHFHDCFVMGCDASVLLDNFGSMLSEKQAGPNANSLRGFEVIDEIKDIIEDTCPGVVSCADILAIAARDAVSLRGGPTWDVHLSRRDSLTASFNGANQFIPAPNSTLDTLIANFHQQGLDTADLVALSGSHTLGKARCLSFKQGIYADKNAAETFGYLERDEMYIKALRSLCPISGKDNILSPLDLETPARFDNQYFENIIEGRGLLISDNVLVDDDDEDSEIRNLVFDYASDQKYFFDSFVKSMIKMGNINVLTGYNHGEIRRNCRFINS</sequence>
<gene>
    <name evidence="1" type="ORF">M9H77_33048</name>
</gene>
<comment type="caution">
    <text evidence="1">The sequence shown here is derived from an EMBL/GenBank/DDBJ whole genome shotgun (WGS) entry which is preliminary data.</text>
</comment>
<proteinExistence type="predicted"/>
<dbReference type="Proteomes" id="UP001060085">
    <property type="component" value="Linkage Group LG07"/>
</dbReference>
<name>A0ACC0A8N8_CATRO</name>
<evidence type="ECO:0000313" key="1">
    <source>
        <dbReference type="EMBL" id="KAI5655861.1"/>
    </source>
</evidence>
<accession>A0ACC0A8N8</accession>
<reference evidence="2" key="1">
    <citation type="journal article" date="2023" name="Nat. Plants">
        <title>Single-cell RNA sequencing provides a high-resolution roadmap for understanding the multicellular compartmentation of specialized metabolism.</title>
        <authorList>
            <person name="Sun S."/>
            <person name="Shen X."/>
            <person name="Li Y."/>
            <person name="Li Y."/>
            <person name="Wang S."/>
            <person name="Li R."/>
            <person name="Zhang H."/>
            <person name="Shen G."/>
            <person name="Guo B."/>
            <person name="Wei J."/>
            <person name="Xu J."/>
            <person name="St-Pierre B."/>
            <person name="Chen S."/>
            <person name="Sun C."/>
        </authorList>
    </citation>
    <scope>NUCLEOTIDE SEQUENCE [LARGE SCALE GENOMIC DNA]</scope>
</reference>